<name>A0A553PBI6_TIGCA</name>
<evidence type="ECO:0000256" key="7">
    <source>
        <dbReference type="ARBA" id="ARBA00074635"/>
    </source>
</evidence>
<comment type="subcellular location">
    <subcellularLocation>
        <location evidence="2">Cytoplasm</location>
        <location evidence="2">Cytoskeleton</location>
    </subcellularLocation>
    <subcellularLocation>
        <location evidence="1">Nucleus</location>
    </subcellularLocation>
</comment>
<keyword evidence="9" id="KW-1185">Reference proteome</keyword>
<reference evidence="8 9" key="1">
    <citation type="journal article" date="2018" name="Nat. Ecol. Evol.">
        <title>Genomic signatures of mitonuclear coevolution across populations of Tigriopus californicus.</title>
        <authorList>
            <person name="Barreto F.S."/>
            <person name="Watson E.T."/>
            <person name="Lima T.G."/>
            <person name="Willett C.S."/>
            <person name="Edmands S."/>
            <person name="Li W."/>
            <person name="Burton R.S."/>
        </authorList>
    </citation>
    <scope>NUCLEOTIDE SEQUENCE [LARGE SCALE GENOMIC DNA]</scope>
    <source>
        <strain evidence="8 9">San Diego</strain>
    </source>
</reference>
<accession>A0A553PBI6</accession>
<comment type="caution">
    <text evidence="8">The sequence shown here is derived from an EMBL/GenBank/DDBJ whole genome shotgun (WGS) entry which is preliminary data.</text>
</comment>
<dbReference type="OrthoDB" id="6220758at2759"/>
<evidence type="ECO:0000313" key="9">
    <source>
        <dbReference type="Proteomes" id="UP000318571"/>
    </source>
</evidence>
<evidence type="ECO:0000256" key="1">
    <source>
        <dbReference type="ARBA" id="ARBA00004123"/>
    </source>
</evidence>
<keyword evidence="5" id="KW-0206">Cytoskeleton</keyword>
<dbReference type="Proteomes" id="UP000318571">
    <property type="component" value="Chromosome 2"/>
</dbReference>
<dbReference type="CDD" id="cd10210">
    <property type="entry name" value="ASKHA_NBD_Arp6"/>
    <property type="match status" value="1"/>
</dbReference>
<sequence>MPVASVSSTFVLDNGACSLKAGYSSWSSPNVIPNSITKAKSEKRRIFIGNQIDECRDLSSLYFMLPFQKGYLTNWDYQKQIWDYMYGKQCLNVDTPSKNLVFTEPYFNFLSIQEGLSELFFEEYRFKNVFRTHPGDLTCYKNKMEHPEEPCCLVVDSGYSFTHIVPYVDGKRVRNATKRIDVGGKLLTNHLKEIISYRQLHVMDETYVMNACREDCCYVSLDFERDLTKAESRTESRDYVLPDFTNLRRGFMKSPEASNGRPEDSEQIIRMNNERFAVPEILFHPSDIGIQQMGIPETIAHVISECPEETQRWLYQNIVLTGGLAKMPGFRERILKDVRELAPNEFKVIVRLPEDPISYAWQGGAALADDPIFRELSVSKLDYQERGHQACVDKYYL</sequence>
<dbReference type="SUPFAM" id="SSF53067">
    <property type="entry name" value="Actin-like ATPase domain"/>
    <property type="match status" value="2"/>
</dbReference>
<comment type="similarity">
    <text evidence="3">Belongs to the actin family. ARP6 subfamily.</text>
</comment>
<dbReference type="Gene3D" id="3.30.420.40">
    <property type="match status" value="2"/>
</dbReference>
<dbReference type="FunFam" id="3.90.640.10:FF:000014">
    <property type="entry name" value="Putative actin-related protein 6"/>
    <property type="match status" value="1"/>
</dbReference>
<gene>
    <name evidence="8" type="ORF">TCAL_07010</name>
</gene>
<evidence type="ECO:0000256" key="3">
    <source>
        <dbReference type="ARBA" id="ARBA00005665"/>
    </source>
</evidence>
<protein>
    <recommendedName>
        <fullName evidence="7">Actin-related protein 6</fullName>
    </recommendedName>
</protein>
<dbReference type="InterPro" id="IPR043129">
    <property type="entry name" value="ATPase_NBD"/>
</dbReference>
<evidence type="ECO:0000256" key="5">
    <source>
        <dbReference type="ARBA" id="ARBA00023212"/>
    </source>
</evidence>
<proteinExistence type="inferred from homology"/>
<keyword evidence="4" id="KW-0963">Cytoplasm</keyword>
<dbReference type="FunFam" id="2.30.36.70:FF:000003">
    <property type="entry name" value="Actin-related protein 6"/>
    <property type="match status" value="1"/>
</dbReference>
<dbReference type="OMA" id="FFEEYEC"/>
<dbReference type="Gene3D" id="3.90.640.10">
    <property type="entry name" value="Actin, Chain A, domain 4"/>
    <property type="match status" value="1"/>
</dbReference>
<evidence type="ECO:0000256" key="4">
    <source>
        <dbReference type="ARBA" id="ARBA00022490"/>
    </source>
</evidence>
<dbReference type="GO" id="GO:0005634">
    <property type="term" value="C:nucleus"/>
    <property type="evidence" value="ECO:0007669"/>
    <property type="project" value="UniProtKB-SubCell"/>
</dbReference>
<evidence type="ECO:0000313" key="8">
    <source>
        <dbReference type="EMBL" id="TRY75044.1"/>
    </source>
</evidence>
<dbReference type="Pfam" id="PF00022">
    <property type="entry name" value="Actin"/>
    <property type="match status" value="1"/>
</dbReference>
<evidence type="ECO:0000256" key="6">
    <source>
        <dbReference type="ARBA" id="ARBA00023242"/>
    </source>
</evidence>
<keyword evidence="6" id="KW-0539">Nucleus</keyword>
<organism evidence="8 9">
    <name type="scientific">Tigriopus californicus</name>
    <name type="common">Marine copepod</name>
    <dbReference type="NCBI Taxonomy" id="6832"/>
    <lineage>
        <taxon>Eukaryota</taxon>
        <taxon>Metazoa</taxon>
        <taxon>Ecdysozoa</taxon>
        <taxon>Arthropoda</taxon>
        <taxon>Crustacea</taxon>
        <taxon>Multicrustacea</taxon>
        <taxon>Hexanauplia</taxon>
        <taxon>Copepoda</taxon>
        <taxon>Harpacticoida</taxon>
        <taxon>Harpacticidae</taxon>
        <taxon>Tigriopus</taxon>
    </lineage>
</organism>
<dbReference type="InterPro" id="IPR004000">
    <property type="entry name" value="Actin"/>
</dbReference>
<dbReference type="AlphaFoldDB" id="A0A553PBI6"/>
<dbReference type="STRING" id="6832.A0A553PBI6"/>
<dbReference type="PANTHER" id="PTHR11937">
    <property type="entry name" value="ACTIN"/>
    <property type="match status" value="1"/>
</dbReference>
<dbReference type="Gene3D" id="2.30.36.70">
    <property type="entry name" value="Actin, Chain A, domain 2"/>
    <property type="match status" value="1"/>
</dbReference>
<dbReference type="GO" id="GO:0005856">
    <property type="term" value="C:cytoskeleton"/>
    <property type="evidence" value="ECO:0007669"/>
    <property type="project" value="UniProtKB-SubCell"/>
</dbReference>
<dbReference type="EMBL" id="VCGU01000005">
    <property type="protein sequence ID" value="TRY75044.1"/>
    <property type="molecule type" value="Genomic_DNA"/>
</dbReference>
<evidence type="ECO:0000256" key="2">
    <source>
        <dbReference type="ARBA" id="ARBA00004245"/>
    </source>
</evidence>
<dbReference type="SMART" id="SM00268">
    <property type="entry name" value="ACTIN"/>
    <property type="match status" value="1"/>
</dbReference>